<dbReference type="SUPFAM" id="SSF53244">
    <property type="entry name" value="MurD-like peptide ligases, peptide-binding domain"/>
    <property type="match status" value="1"/>
</dbReference>
<dbReference type="AlphaFoldDB" id="A0A162G9Q0"/>
<dbReference type="GO" id="GO:0005737">
    <property type="term" value="C:cytoplasm"/>
    <property type="evidence" value="ECO:0007669"/>
    <property type="project" value="TreeGrafter"/>
</dbReference>
<evidence type="ECO:0000313" key="12">
    <source>
        <dbReference type="Proteomes" id="UP000076882"/>
    </source>
</evidence>
<dbReference type="GO" id="GO:0046872">
    <property type="term" value="F:metal ion binding"/>
    <property type="evidence" value="ECO:0007669"/>
    <property type="project" value="UniProtKB-KW"/>
</dbReference>
<dbReference type="KEGG" id="lpb:SH83_13735"/>
<dbReference type="EMBL" id="LUXM01000005">
    <property type="protein sequence ID" value="KZU98415.1"/>
    <property type="molecule type" value="Genomic_DNA"/>
</dbReference>
<dbReference type="SUPFAM" id="SSF53623">
    <property type="entry name" value="MurD-like peptide ligases, catalytic domain"/>
    <property type="match status" value="1"/>
</dbReference>
<evidence type="ECO:0000256" key="7">
    <source>
        <dbReference type="ARBA" id="ARBA00022842"/>
    </source>
</evidence>
<comment type="similarity">
    <text evidence="1 10">Belongs to the folylpolyglutamate synthase family.</text>
</comment>
<dbReference type="Pfam" id="PF08245">
    <property type="entry name" value="Mur_ligase_M"/>
    <property type="match status" value="1"/>
</dbReference>
<dbReference type="InterPro" id="IPR004101">
    <property type="entry name" value="Mur_ligase_C"/>
</dbReference>
<organism evidence="11 12">
    <name type="scientific">Lactiplantibacillus plantarum</name>
    <name type="common">Lactobacillus plantarum</name>
    <dbReference type="NCBI Taxonomy" id="1590"/>
    <lineage>
        <taxon>Bacteria</taxon>
        <taxon>Bacillati</taxon>
        <taxon>Bacillota</taxon>
        <taxon>Bacilli</taxon>
        <taxon>Lactobacillales</taxon>
        <taxon>Lactobacillaceae</taxon>
        <taxon>Lactiplantibacillus</taxon>
    </lineage>
</organism>
<name>A0A162G9Q0_LACPN</name>
<dbReference type="Pfam" id="PF02875">
    <property type="entry name" value="Mur_ligase_C"/>
    <property type="match status" value="1"/>
</dbReference>
<dbReference type="InterPro" id="IPR036615">
    <property type="entry name" value="Mur_ligase_C_dom_sf"/>
</dbReference>
<dbReference type="InterPro" id="IPR001645">
    <property type="entry name" value="Folylpolyglutamate_synth"/>
</dbReference>
<sequence length="454" mass="49329">MDTGTIEQRYQDLLAQLNQAMLANNHQRVPLLRRIMAHLGHPDHYYHVIHIAGTNGKGSTGAMLASILRAQGYQVGRFSSPAINDAREQLQCNGTWISPAEFIDTYREILPVLQNMGLTASDVSIFEWFFLISVVWFRNQNVQWAVIEAGLGGLYDATNALASPQLTVFTKIALDHTAILGPTITAIAQNKSKIIKPHTTAVTLADQHPEALAVLQTEALNQGVRLVTAKHAQLTVTGQTLTQTVVDAHSQLFDWTQLTVGLSGTYQLQNLRLVLTVVAVLQQQQVNLTNSAVRRGLQQVSLPGRLTVLQEQPVIIADGAHNPDGMAALVASVKQLLAGRKLIWIVGVLQDKAYPKMLAELLPVADVLITNTPANPERALSATKLADTATALLTPTFMTTAAMQRQPELLTATTITDALTQAQQQATSNSAIIVTGSFYVIRELQQAGWPGLSQ</sequence>
<evidence type="ECO:0000256" key="9">
    <source>
        <dbReference type="ARBA" id="ARBA00047493"/>
    </source>
</evidence>
<dbReference type="PROSITE" id="PS01011">
    <property type="entry name" value="FOLYLPOLYGLU_SYNT_1"/>
    <property type="match status" value="1"/>
</dbReference>
<dbReference type="GO" id="GO:0005524">
    <property type="term" value="F:ATP binding"/>
    <property type="evidence" value="ECO:0007669"/>
    <property type="project" value="UniProtKB-KW"/>
</dbReference>
<evidence type="ECO:0000313" key="11">
    <source>
        <dbReference type="EMBL" id="KZU98415.1"/>
    </source>
</evidence>
<comment type="catalytic activity">
    <reaction evidence="9">
        <text>(6S)-5,6,7,8-tetrahydrofolyl-(gamma-L-Glu)(n) + L-glutamate + ATP = (6S)-5,6,7,8-tetrahydrofolyl-(gamma-L-Glu)(n+1) + ADP + phosphate + H(+)</text>
        <dbReference type="Rhea" id="RHEA:10580"/>
        <dbReference type="Rhea" id="RHEA-COMP:14738"/>
        <dbReference type="Rhea" id="RHEA-COMP:14740"/>
        <dbReference type="ChEBI" id="CHEBI:15378"/>
        <dbReference type="ChEBI" id="CHEBI:29985"/>
        <dbReference type="ChEBI" id="CHEBI:30616"/>
        <dbReference type="ChEBI" id="CHEBI:43474"/>
        <dbReference type="ChEBI" id="CHEBI:141005"/>
        <dbReference type="ChEBI" id="CHEBI:456216"/>
        <dbReference type="EC" id="6.3.2.17"/>
    </reaction>
</comment>
<evidence type="ECO:0000256" key="3">
    <source>
        <dbReference type="ARBA" id="ARBA00022598"/>
    </source>
</evidence>
<evidence type="ECO:0000256" key="4">
    <source>
        <dbReference type="ARBA" id="ARBA00022723"/>
    </source>
</evidence>
<dbReference type="EC" id="6.3.2.17" evidence="2"/>
<dbReference type="GO" id="GO:0004326">
    <property type="term" value="F:tetrahydrofolylpolyglutamate synthase activity"/>
    <property type="evidence" value="ECO:0007669"/>
    <property type="project" value="UniProtKB-EC"/>
</dbReference>
<keyword evidence="5 10" id="KW-0547">Nucleotide-binding</keyword>
<gene>
    <name evidence="11" type="ORF">Lp19_0299</name>
</gene>
<dbReference type="InterPro" id="IPR013221">
    <property type="entry name" value="Mur_ligase_cen"/>
</dbReference>
<keyword evidence="7" id="KW-0460">Magnesium</keyword>
<dbReference type="Proteomes" id="UP000076882">
    <property type="component" value="Unassembled WGS sequence"/>
</dbReference>
<evidence type="ECO:0000256" key="10">
    <source>
        <dbReference type="PIRNR" id="PIRNR001563"/>
    </source>
</evidence>
<accession>A0A162G9Q0</accession>
<evidence type="ECO:0000256" key="1">
    <source>
        <dbReference type="ARBA" id="ARBA00008276"/>
    </source>
</evidence>
<dbReference type="NCBIfam" id="TIGR01499">
    <property type="entry name" value="folC"/>
    <property type="match status" value="1"/>
</dbReference>
<dbReference type="GO" id="GO:0008841">
    <property type="term" value="F:dihydrofolate synthase activity"/>
    <property type="evidence" value="ECO:0007669"/>
    <property type="project" value="TreeGrafter"/>
</dbReference>
<keyword evidence="6 10" id="KW-0067">ATP-binding</keyword>
<evidence type="ECO:0000256" key="2">
    <source>
        <dbReference type="ARBA" id="ARBA00013025"/>
    </source>
</evidence>
<dbReference type="RefSeq" id="WP_021356337.1">
    <property type="nucleotide sequence ID" value="NZ_CP010528.1"/>
</dbReference>
<dbReference type="PATRIC" id="fig|1590.142.peg.2949"/>
<comment type="caution">
    <text evidence="11">The sequence shown here is derived from an EMBL/GenBank/DDBJ whole genome shotgun (WGS) entry which is preliminary data.</text>
</comment>
<dbReference type="InterPro" id="IPR036565">
    <property type="entry name" value="Mur-like_cat_sf"/>
</dbReference>
<evidence type="ECO:0000256" key="6">
    <source>
        <dbReference type="ARBA" id="ARBA00022840"/>
    </source>
</evidence>
<evidence type="ECO:0000256" key="5">
    <source>
        <dbReference type="ARBA" id="ARBA00022741"/>
    </source>
</evidence>
<keyword evidence="3 10" id="KW-0436">Ligase</keyword>
<dbReference type="PANTHER" id="PTHR11136:SF0">
    <property type="entry name" value="DIHYDROFOLATE SYNTHETASE-RELATED"/>
    <property type="match status" value="1"/>
</dbReference>
<evidence type="ECO:0000256" key="8">
    <source>
        <dbReference type="ARBA" id="ARBA00030592"/>
    </source>
</evidence>
<keyword evidence="4" id="KW-0479">Metal-binding</keyword>
<dbReference type="Gene3D" id="3.40.1190.10">
    <property type="entry name" value="Mur-like, catalytic domain"/>
    <property type="match status" value="1"/>
</dbReference>
<dbReference type="Gene3D" id="3.90.190.20">
    <property type="entry name" value="Mur ligase, C-terminal domain"/>
    <property type="match status" value="1"/>
</dbReference>
<proteinExistence type="inferred from homology"/>
<dbReference type="PANTHER" id="PTHR11136">
    <property type="entry name" value="FOLYLPOLYGLUTAMATE SYNTHASE-RELATED"/>
    <property type="match status" value="1"/>
</dbReference>
<dbReference type="PIRSF" id="PIRSF001563">
    <property type="entry name" value="Folylpolyglu_synth"/>
    <property type="match status" value="1"/>
</dbReference>
<dbReference type="InterPro" id="IPR018109">
    <property type="entry name" value="Folylpolyglutamate_synth_CS"/>
</dbReference>
<reference evidence="11 12" key="1">
    <citation type="submission" date="2016-03" db="EMBL/GenBank/DDBJ databases">
        <title>Comparative genomics of 54 Lactobacillus plantarum strains reveals genomic uncoupling from niche constraints.</title>
        <authorList>
            <person name="Martino M.E."/>
        </authorList>
    </citation>
    <scope>NUCLEOTIDE SEQUENCE [LARGE SCALE GENOMIC DNA]</scope>
    <source>
        <strain evidence="11 12">19.1</strain>
    </source>
</reference>
<protein>
    <recommendedName>
        <fullName evidence="2">tetrahydrofolate synthase</fullName>
        <ecNumber evidence="2">6.3.2.17</ecNumber>
    </recommendedName>
    <alternativeName>
        <fullName evidence="8">Tetrahydrofolylpolyglutamate synthase</fullName>
    </alternativeName>
</protein>